<dbReference type="GO" id="GO:0030246">
    <property type="term" value="F:carbohydrate binding"/>
    <property type="evidence" value="ECO:0007669"/>
    <property type="project" value="InterPro"/>
</dbReference>
<reference evidence="1" key="1">
    <citation type="journal article" date="2014" name="Front. Microbiol.">
        <title>High frequency of phylogenetically diverse reductive dehalogenase-homologous genes in deep subseafloor sedimentary metagenomes.</title>
        <authorList>
            <person name="Kawai M."/>
            <person name="Futagami T."/>
            <person name="Toyoda A."/>
            <person name="Takaki Y."/>
            <person name="Nishi S."/>
            <person name="Hori S."/>
            <person name="Arai W."/>
            <person name="Tsubouchi T."/>
            <person name="Morono Y."/>
            <person name="Uchiyama I."/>
            <person name="Ito T."/>
            <person name="Fujiyama A."/>
            <person name="Inagaki F."/>
            <person name="Takami H."/>
        </authorList>
    </citation>
    <scope>NUCLEOTIDE SEQUENCE</scope>
    <source>
        <strain evidence="1">Expedition CK06-06</strain>
    </source>
</reference>
<comment type="caution">
    <text evidence="1">The sequence shown here is derived from an EMBL/GenBank/DDBJ whole genome shotgun (WGS) entry which is preliminary data.</text>
</comment>
<dbReference type="InterPro" id="IPR008965">
    <property type="entry name" value="CBM2/CBM3_carb-bd_dom_sf"/>
</dbReference>
<accession>X0TUK3</accession>
<dbReference type="AlphaFoldDB" id="X0TUK3"/>
<name>X0TUK3_9ZZZZ</name>
<dbReference type="Gene3D" id="2.60.40.680">
    <property type="match status" value="1"/>
</dbReference>
<evidence type="ECO:0000313" key="1">
    <source>
        <dbReference type="EMBL" id="GAF97268.1"/>
    </source>
</evidence>
<dbReference type="SUPFAM" id="SSF49384">
    <property type="entry name" value="Carbohydrate-binding domain"/>
    <property type="match status" value="1"/>
</dbReference>
<protein>
    <recommendedName>
        <fullName evidence="2">Cohesin domain-containing protein</fullName>
    </recommendedName>
</protein>
<organism evidence="1">
    <name type="scientific">marine sediment metagenome</name>
    <dbReference type="NCBI Taxonomy" id="412755"/>
    <lineage>
        <taxon>unclassified sequences</taxon>
        <taxon>metagenomes</taxon>
        <taxon>ecological metagenomes</taxon>
    </lineage>
</organism>
<gene>
    <name evidence="1" type="ORF">S01H1_24652</name>
</gene>
<evidence type="ECO:0008006" key="2">
    <source>
        <dbReference type="Google" id="ProtNLM"/>
    </source>
</evidence>
<feature type="non-terminal residue" evidence="1">
    <location>
        <position position="165"/>
    </location>
</feature>
<proteinExistence type="predicted"/>
<dbReference type="EMBL" id="BARS01014830">
    <property type="protein sequence ID" value="GAF97268.1"/>
    <property type="molecule type" value="Genomic_DNA"/>
</dbReference>
<sequence length="165" mass="17266">MIRSEGQLPVTRMVHCFLMLALLCLAAAPVARAEEGANPARLLLDPPLRSIAAGEHRTLEVRVEGIPVGGLSAFQVVLAFDPNRLEVRDPNAKYVAFGIDAFAPLGHSPLCAAVRETAACPDSAWMLTTTGREALGTTSIDAEAGVVSIAYATEGTEPLAQGDGT</sequence>